<dbReference type="EMBL" id="BARV01003670">
    <property type="protein sequence ID" value="GAI10158.1"/>
    <property type="molecule type" value="Genomic_DNA"/>
</dbReference>
<dbReference type="SUPFAM" id="SSF53706">
    <property type="entry name" value="Formate dehydrogenase/DMSO reductase, domains 1-3"/>
    <property type="match status" value="1"/>
</dbReference>
<organism evidence="1">
    <name type="scientific">marine sediment metagenome</name>
    <dbReference type="NCBI Taxonomy" id="412755"/>
    <lineage>
        <taxon>unclassified sequences</taxon>
        <taxon>metagenomes</taxon>
        <taxon>ecological metagenomes</taxon>
    </lineage>
</organism>
<proteinExistence type="predicted"/>
<gene>
    <name evidence="1" type="ORF">S06H3_08632</name>
</gene>
<name>X1KTY3_9ZZZZ</name>
<comment type="caution">
    <text evidence="1">The sequence shown here is derived from an EMBL/GenBank/DDBJ whole genome shotgun (WGS) entry which is preliminary data.</text>
</comment>
<protein>
    <recommendedName>
        <fullName evidence="2">Molybdopterin oxidoreductase domain-containing protein</fullName>
    </recommendedName>
</protein>
<dbReference type="AlphaFoldDB" id="X1KTY3"/>
<accession>X1KTY3</accession>
<feature type="non-terminal residue" evidence="1">
    <location>
        <position position="64"/>
    </location>
</feature>
<reference evidence="1" key="1">
    <citation type="journal article" date="2014" name="Front. Microbiol.">
        <title>High frequency of phylogenetically diverse reductive dehalogenase-homologous genes in deep subseafloor sedimentary metagenomes.</title>
        <authorList>
            <person name="Kawai M."/>
            <person name="Futagami T."/>
            <person name="Toyoda A."/>
            <person name="Takaki Y."/>
            <person name="Nishi S."/>
            <person name="Hori S."/>
            <person name="Arai W."/>
            <person name="Tsubouchi T."/>
            <person name="Morono Y."/>
            <person name="Uchiyama I."/>
            <person name="Ito T."/>
            <person name="Fujiyama A."/>
            <person name="Inagaki F."/>
            <person name="Takami H."/>
        </authorList>
    </citation>
    <scope>NUCLEOTIDE SEQUENCE</scope>
    <source>
        <strain evidence="1">Expedition CK06-06</strain>
    </source>
</reference>
<dbReference type="Gene3D" id="3.40.50.740">
    <property type="match status" value="1"/>
</dbReference>
<sequence>MLRKGERLVEVEWEEALDFVCSKLVEHKGKTGILFSPQLTIAAIDSIYGLTDNLKCKKLATTSA</sequence>
<evidence type="ECO:0000313" key="1">
    <source>
        <dbReference type="EMBL" id="GAI10158.1"/>
    </source>
</evidence>
<evidence type="ECO:0008006" key="2">
    <source>
        <dbReference type="Google" id="ProtNLM"/>
    </source>
</evidence>